<feature type="transmembrane region" description="Helical" evidence="2">
    <location>
        <begin position="15"/>
        <end position="34"/>
    </location>
</feature>
<dbReference type="AlphaFoldDB" id="A0A9N9ATB7"/>
<protein>
    <submittedName>
        <fullName evidence="3">982_t:CDS:1</fullName>
    </submittedName>
</protein>
<feature type="region of interest" description="Disordered" evidence="1">
    <location>
        <begin position="47"/>
        <end position="72"/>
    </location>
</feature>
<dbReference type="Proteomes" id="UP000789831">
    <property type="component" value="Unassembled WGS sequence"/>
</dbReference>
<evidence type="ECO:0000256" key="2">
    <source>
        <dbReference type="SAM" id="Phobius"/>
    </source>
</evidence>
<reference evidence="3" key="1">
    <citation type="submission" date="2021-06" db="EMBL/GenBank/DDBJ databases">
        <authorList>
            <person name="Kallberg Y."/>
            <person name="Tangrot J."/>
            <person name="Rosling A."/>
        </authorList>
    </citation>
    <scope>NUCLEOTIDE SEQUENCE</scope>
    <source>
        <strain evidence="3">MT106</strain>
    </source>
</reference>
<feature type="compositionally biased region" description="Basic and acidic residues" evidence="1">
    <location>
        <begin position="56"/>
        <end position="65"/>
    </location>
</feature>
<evidence type="ECO:0000313" key="3">
    <source>
        <dbReference type="EMBL" id="CAG8544185.1"/>
    </source>
</evidence>
<sequence>MEPIKQFALNGFKELWPGMIPLYGLILKLLLGAMQNKRPECQTIKTEELLSGTDSQKNEKTEPRISDSPSTKSSLQIRFFSLAIHLSYPFT</sequence>
<keyword evidence="2" id="KW-0812">Transmembrane</keyword>
<dbReference type="EMBL" id="CAJVPL010000971">
    <property type="protein sequence ID" value="CAG8544185.1"/>
    <property type="molecule type" value="Genomic_DNA"/>
</dbReference>
<name>A0A9N9ATB7_9GLOM</name>
<proteinExistence type="predicted"/>
<evidence type="ECO:0000313" key="4">
    <source>
        <dbReference type="Proteomes" id="UP000789831"/>
    </source>
</evidence>
<comment type="caution">
    <text evidence="3">The sequence shown here is derived from an EMBL/GenBank/DDBJ whole genome shotgun (WGS) entry which is preliminary data.</text>
</comment>
<keyword evidence="2" id="KW-0472">Membrane</keyword>
<keyword evidence="2" id="KW-1133">Transmembrane helix</keyword>
<organism evidence="3 4">
    <name type="scientific">Ambispora gerdemannii</name>
    <dbReference type="NCBI Taxonomy" id="144530"/>
    <lineage>
        <taxon>Eukaryota</taxon>
        <taxon>Fungi</taxon>
        <taxon>Fungi incertae sedis</taxon>
        <taxon>Mucoromycota</taxon>
        <taxon>Glomeromycotina</taxon>
        <taxon>Glomeromycetes</taxon>
        <taxon>Archaeosporales</taxon>
        <taxon>Ambisporaceae</taxon>
        <taxon>Ambispora</taxon>
    </lineage>
</organism>
<accession>A0A9N9ATB7</accession>
<gene>
    <name evidence="3" type="ORF">AGERDE_LOCUS6338</name>
</gene>
<keyword evidence="4" id="KW-1185">Reference proteome</keyword>
<evidence type="ECO:0000256" key="1">
    <source>
        <dbReference type="SAM" id="MobiDB-lite"/>
    </source>
</evidence>